<proteinExistence type="predicted"/>
<feature type="domain" description="CRM" evidence="4">
    <location>
        <begin position="13"/>
        <end position="107"/>
    </location>
</feature>
<dbReference type="NCBIfam" id="TIGR00253">
    <property type="entry name" value="RNA_bind_YhbY"/>
    <property type="match status" value="1"/>
</dbReference>
<dbReference type="InterPro" id="IPR017924">
    <property type="entry name" value="RNA-binding_YhbY"/>
</dbReference>
<gene>
    <name evidence="5" type="primary">yhbY</name>
    <name evidence="5" type="ORF">FIV42_02460</name>
</gene>
<dbReference type="PROSITE" id="PS51295">
    <property type="entry name" value="CRM"/>
    <property type="match status" value="1"/>
</dbReference>
<dbReference type="PANTHER" id="PTHR40065">
    <property type="entry name" value="RNA-BINDING PROTEIN YHBY"/>
    <property type="match status" value="1"/>
</dbReference>
<evidence type="ECO:0000256" key="2">
    <source>
        <dbReference type="PROSITE-ProRule" id="PRU00626"/>
    </source>
</evidence>
<dbReference type="Pfam" id="PF01985">
    <property type="entry name" value="CRS1_YhbY"/>
    <property type="match status" value="1"/>
</dbReference>
<dbReference type="InterPro" id="IPR035920">
    <property type="entry name" value="YhbY-like_sf"/>
</dbReference>
<evidence type="ECO:0000313" key="6">
    <source>
        <dbReference type="Proteomes" id="UP000315995"/>
    </source>
</evidence>
<dbReference type="PANTHER" id="PTHR40065:SF3">
    <property type="entry name" value="RNA-BINDING PROTEIN YHBY"/>
    <property type="match status" value="1"/>
</dbReference>
<keyword evidence="1 2" id="KW-0694">RNA-binding</keyword>
<keyword evidence="6" id="KW-1185">Reference proteome</keyword>
<dbReference type="GO" id="GO:0003723">
    <property type="term" value="F:RNA binding"/>
    <property type="evidence" value="ECO:0007669"/>
    <property type="project" value="UniProtKB-UniRule"/>
</dbReference>
<organism evidence="5 6">
    <name type="scientific">Persicimonas caeni</name>
    <dbReference type="NCBI Taxonomy" id="2292766"/>
    <lineage>
        <taxon>Bacteria</taxon>
        <taxon>Deltaproteobacteria</taxon>
        <taxon>Bradymonadales</taxon>
        <taxon>Bradymonadaceae</taxon>
        <taxon>Persicimonas</taxon>
    </lineage>
</organism>
<accession>A0A5B8XY67</accession>
<accession>A0A4Y6PMW9</accession>
<feature type="compositionally biased region" description="Basic and acidic residues" evidence="3">
    <location>
        <begin position="1"/>
        <end position="12"/>
    </location>
</feature>
<dbReference type="SUPFAM" id="SSF75471">
    <property type="entry name" value="YhbY-like"/>
    <property type="match status" value="1"/>
</dbReference>
<dbReference type="InterPro" id="IPR001890">
    <property type="entry name" value="RNA-binding_CRM"/>
</dbReference>
<reference evidence="5 6" key="1">
    <citation type="submission" date="2019-06" db="EMBL/GenBank/DDBJ databases">
        <title>Persicimonas caeni gen. nov., sp. nov., a predatory bacterium isolated from solar saltern.</title>
        <authorList>
            <person name="Wang S."/>
        </authorList>
    </citation>
    <scope>NUCLEOTIDE SEQUENCE [LARGE SCALE GENOMIC DNA]</scope>
    <source>
        <strain evidence="5 6">YN101</strain>
    </source>
</reference>
<dbReference type="Gene3D" id="3.30.110.60">
    <property type="entry name" value="YhbY-like"/>
    <property type="match status" value="1"/>
</dbReference>
<dbReference type="Proteomes" id="UP000315995">
    <property type="component" value="Chromosome"/>
</dbReference>
<dbReference type="RefSeq" id="WP_141196138.1">
    <property type="nucleotide sequence ID" value="NZ_CP041186.1"/>
</dbReference>
<evidence type="ECO:0000256" key="1">
    <source>
        <dbReference type="ARBA" id="ARBA00022884"/>
    </source>
</evidence>
<evidence type="ECO:0000259" key="4">
    <source>
        <dbReference type="PROSITE" id="PS51295"/>
    </source>
</evidence>
<feature type="region of interest" description="Disordered" evidence="3">
    <location>
        <begin position="1"/>
        <end position="23"/>
    </location>
</feature>
<dbReference type="AlphaFoldDB" id="A0A4Y6PMW9"/>
<sequence length="108" mass="12142">MNEQKSLVERLSPELTGKQRRHLRSLGHSLNPVVMVGQRGISSNLIENFEAQILAHELIKVKVHEADEMDEVAQELHDATGAQLAQKIGKMLLFYKPHPENPEISLPS</sequence>
<evidence type="ECO:0000313" key="5">
    <source>
        <dbReference type="EMBL" id="QDG49641.1"/>
    </source>
</evidence>
<dbReference type="InterPro" id="IPR051925">
    <property type="entry name" value="RNA-binding_domain"/>
</dbReference>
<name>A0A4Y6PMW9_PERCE</name>
<evidence type="ECO:0000256" key="3">
    <source>
        <dbReference type="SAM" id="MobiDB-lite"/>
    </source>
</evidence>
<dbReference type="SMART" id="SM01103">
    <property type="entry name" value="CRS1_YhbY"/>
    <property type="match status" value="1"/>
</dbReference>
<dbReference type="EMBL" id="CP041186">
    <property type="protein sequence ID" value="QDG49641.1"/>
    <property type="molecule type" value="Genomic_DNA"/>
</dbReference>
<protein>
    <submittedName>
        <fullName evidence="5">Ribosome assembly RNA-binding protein YhbY</fullName>
    </submittedName>
</protein>
<dbReference type="OrthoDB" id="9797519at2"/>